<evidence type="ECO:0000313" key="2">
    <source>
        <dbReference type="EMBL" id="BAS73414.1"/>
    </source>
</evidence>
<dbReference type="AlphaFoldDB" id="A0A0P0V5U4"/>
<feature type="compositionally biased region" description="Basic and acidic residues" evidence="1">
    <location>
        <begin position="140"/>
        <end position="151"/>
    </location>
</feature>
<sequence>MQKNINPSGTIFFSVFTSTPRNFFPSGCAAGTAPAAAAAAGCAPQETPPPPPPLAPLLRLKSPHPNPNPTTASREVGPLLEARRSGDWSDTGAAGEEGRETRADRARGSGRRSPARGGRPPGLAWRSASDSMGGAAALRAPRDARWGEAEGGKGGGGGVGRG</sequence>
<feature type="compositionally biased region" description="Gly residues" evidence="1">
    <location>
        <begin position="152"/>
        <end position="162"/>
    </location>
</feature>
<dbReference type="EMBL" id="AP014957">
    <property type="protein sequence ID" value="BAS73414.1"/>
    <property type="molecule type" value="Genomic_DNA"/>
</dbReference>
<organism evidence="2 3">
    <name type="scientific">Oryza sativa subsp. japonica</name>
    <name type="common">Rice</name>
    <dbReference type="NCBI Taxonomy" id="39947"/>
    <lineage>
        <taxon>Eukaryota</taxon>
        <taxon>Viridiplantae</taxon>
        <taxon>Streptophyta</taxon>
        <taxon>Embryophyta</taxon>
        <taxon>Tracheophyta</taxon>
        <taxon>Spermatophyta</taxon>
        <taxon>Magnoliopsida</taxon>
        <taxon>Liliopsida</taxon>
        <taxon>Poales</taxon>
        <taxon>Poaceae</taxon>
        <taxon>BOP clade</taxon>
        <taxon>Oryzoideae</taxon>
        <taxon>Oryzeae</taxon>
        <taxon>Oryzinae</taxon>
        <taxon>Oryza</taxon>
        <taxon>Oryza sativa</taxon>
    </lineage>
</organism>
<reference evidence="2 3" key="3">
    <citation type="journal article" date="2013" name="Rice">
        <title>Improvement of the Oryza sativa Nipponbare reference genome using next generation sequence and optical map data.</title>
        <authorList>
            <person name="Kawahara Y."/>
            <person name="de la Bastide M."/>
            <person name="Hamilton J.P."/>
            <person name="Kanamori H."/>
            <person name="McCombie W.R."/>
            <person name="Ouyang S."/>
            <person name="Schwartz D.C."/>
            <person name="Tanaka T."/>
            <person name="Wu J."/>
            <person name="Zhou S."/>
            <person name="Childs K.L."/>
            <person name="Davidson R.M."/>
            <person name="Lin H."/>
            <person name="Quesada-Ocampo L."/>
            <person name="Vaillancourt B."/>
            <person name="Sakai H."/>
            <person name="Lee S.S."/>
            <person name="Kim J."/>
            <person name="Numa H."/>
            <person name="Itoh T."/>
            <person name="Buell C.R."/>
            <person name="Matsumoto T."/>
        </authorList>
    </citation>
    <scope>NUCLEOTIDE SEQUENCE [LARGE SCALE GENOMIC DNA]</scope>
    <source>
        <strain evidence="3">cv. Nipponbare</strain>
    </source>
</reference>
<accession>A0A0P0V5U4</accession>
<dbReference type="PaxDb" id="39947-A0A0P0V5U4"/>
<dbReference type="Proteomes" id="UP000059680">
    <property type="component" value="Chromosome 1"/>
</dbReference>
<reference evidence="2 3" key="2">
    <citation type="journal article" date="2013" name="Plant Cell Physiol.">
        <title>Rice Annotation Project Database (RAP-DB): an integrative and interactive database for rice genomics.</title>
        <authorList>
            <person name="Sakai H."/>
            <person name="Lee S.S."/>
            <person name="Tanaka T."/>
            <person name="Numa H."/>
            <person name="Kim J."/>
            <person name="Kawahara Y."/>
            <person name="Wakimoto H."/>
            <person name="Yang C.C."/>
            <person name="Iwamoto M."/>
            <person name="Abe T."/>
            <person name="Yamada Y."/>
            <person name="Muto A."/>
            <person name="Inokuchi H."/>
            <person name="Ikemura T."/>
            <person name="Matsumoto T."/>
            <person name="Sasaki T."/>
            <person name="Itoh T."/>
        </authorList>
    </citation>
    <scope>NUCLEOTIDE SEQUENCE [LARGE SCALE GENOMIC DNA]</scope>
    <source>
        <strain evidence="3">cv. Nipponbare</strain>
    </source>
</reference>
<gene>
    <name evidence="2" type="ordered locus">Os01g0647150</name>
    <name evidence="2" type="ORF">OSNPB_010647150</name>
</gene>
<feature type="compositionally biased region" description="Pro residues" evidence="1">
    <location>
        <begin position="46"/>
        <end position="55"/>
    </location>
</feature>
<keyword evidence="3" id="KW-1185">Reference proteome</keyword>
<feature type="compositionally biased region" description="Low complexity" evidence="1">
    <location>
        <begin position="34"/>
        <end position="45"/>
    </location>
</feature>
<feature type="non-terminal residue" evidence="2">
    <location>
        <position position="162"/>
    </location>
</feature>
<dbReference type="Gramene" id="Os01t0647150-00">
    <property type="protein sequence ID" value="Os01t0647150-00"/>
    <property type="gene ID" value="Os01g0647150"/>
</dbReference>
<evidence type="ECO:0000313" key="3">
    <source>
        <dbReference type="Proteomes" id="UP000059680"/>
    </source>
</evidence>
<protein>
    <submittedName>
        <fullName evidence="2">Os01g0647150 protein</fullName>
    </submittedName>
</protein>
<evidence type="ECO:0000256" key="1">
    <source>
        <dbReference type="SAM" id="MobiDB-lite"/>
    </source>
</evidence>
<reference evidence="3" key="1">
    <citation type="journal article" date="2005" name="Nature">
        <title>The map-based sequence of the rice genome.</title>
        <authorList>
            <consortium name="International rice genome sequencing project (IRGSP)"/>
            <person name="Matsumoto T."/>
            <person name="Wu J."/>
            <person name="Kanamori H."/>
            <person name="Katayose Y."/>
            <person name="Fujisawa M."/>
            <person name="Namiki N."/>
            <person name="Mizuno H."/>
            <person name="Yamamoto K."/>
            <person name="Antonio B.A."/>
            <person name="Baba T."/>
            <person name="Sakata K."/>
            <person name="Nagamura Y."/>
            <person name="Aoki H."/>
            <person name="Arikawa K."/>
            <person name="Arita K."/>
            <person name="Bito T."/>
            <person name="Chiden Y."/>
            <person name="Fujitsuka N."/>
            <person name="Fukunaka R."/>
            <person name="Hamada M."/>
            <person name="Harada C."/>
            <person name="Hayashi A."/>
            <person name="Hijishita S."/>
            <person name="Honda M."/>
            <person name="Hosokawa S."/>
            <person name="Ichikawa Y."/>
            <person name="Idonuma A."/>
            <person name="Iijima M."/>
            <person name="Ikeda M."/>
            <person name="Ikeno M."/>
            <person name="Ito K."/>
            <person name="Ito S."/>
            <person name="Ito T."/>
            <person name="Ito Y."/>
            <person name="Ito Y."/>
            <person name="Iwabuchi A."/>
            <person name="Kamiya K."/>
            <person name="Karasawa W."/>
            <person name="Kurita K."/>
            <person name="Katagiri S."/>
            <person name="Kikuta A."/>
            <person name="Kobayashi H."/>
            <person name="Kobayashi N."/>
            <person name="Machita K."/>
            <person name="Maehara T."/>
            <person name="Masukawa M."/>
            <person name="Mizubayashi T."/>
            <person name="Mukai Y."/>
            <person name="Nagasaki H."/>
            <person name="Nagata Y."/>
            <person name="Naito S."/>
            <person name="Nakashima M."/>
            <person name="Nakama Y."/>
            <person name="Nakamichi Y."/>
            <person name="Nakamura M."/>
            <person name="Meguro A."/>
            <person name="Negishi M."/>
            <person name="Ohta I."/>
            <person name="Ohta T."/>
            <person name="Okamoto M."/>
            <person name="Ono N."/>
            <person name="Saji S."/>
            <person name="Sakaguchi M."/>
            <person name="Sakai K."/>
            <person name="Shibata M."/>
            <person name="Shimokawa T."/>
            <person name="Song J."/>
            <person name="Takazaki Y."/>
            <person name="Terasawa K."/>
            <person name="Tsugane M."/>
            <person name="Tsuji K."/>
            <person name="Ueda S."/>
            <person name="Waki K."/>
            <person name="Yamagata H."/>
            <person name="Yamamoto M."/>
            <person name="Yamamoto S."/>
            <person name="Yamane H."/>
            <person name="Yoshiki S."/>
            <person name="Yoshihara R."/>
            <person name="Yukawa K."/>
            <person name="Zhong H."/>
            <person name="Yano M."/>
            <person name="Yuan Q."/>
            <person name="Ouyang S."/>
            <person name="Liu J."/>
            <person name="Jones K.M."/>
            <person name="Gansberger K."/>
            <person name="Moffat K."/>
            <person name="Hill J."/>
            <person name="Bera J."/>
            <person name="Fadrosh D."/>
            <person name="Jin S."/>
            <person name="Johri S."/>
            <person name="Kim M."/>
            <person name="Overton L."/>
            <person name="Reardon M."/>
            <person name="Tsitrin T."/>
            <person name="Vuong H."/>
            <person name="Weaver B."/>
            <person name="Ciecko A."/>
            <person name="Tallon L."/>
            <person name="Jackson J."/>
            <person name="Pai G."/>
            <person name="Aken S.V."/>
            <person name="Utterback T."/>
            <person name="Reidmuller S."/>
            <person name="Feldblyum T."/>
            <person name="Hsiao J."/>
            <person name="Zismann V."/>
            <person name="Iobst S."/>
            <person name="de Vazeille A.R."/>
            <person name="Buell C.R."/>
            <person name="Ying K."/>
            <person name="Li Y."/>
            <person name="Lu T."/>
            <person name="Huang Y."/>
            <person name="Zhao Q."/>
            <person name="Feng Q."/>
            <person name="Zhang L."/>
            <person name="Zhu J."/>
            <person name="Weng Q."/>
            <person name="Mu J."/>
            <person name="Lu Y."/>
            <person name="Fan D."/>
            <person name="Liu Y."/>
            <person name="Guan J."/>
            <person name="Zhang Y."/>
            <person name="Yu S."/>
            <person name="Liu X."/>
            <person name="Zhang Y."/>
            <person name="Hong G."/>
            <person name="Han B."/>
            <person name="Choisne N."/>
            <person name="Demange N."/>
            <person name="Orjeda G."/>
            <person name="Samain S."/>
            <person name="Cattolico L."/>
            <person name="Pelletier E."/>
            <person name="Couloux A."/>
            <person name="Segurens B."/>
            <person name="Wincker P."/>
            <person name="D'Hont A."/>
            <person name="Scarpelli C."/>
            <person name="Weissenbach J."/>
            <person name="Salanoubat M."/>
            <person name="Quetier F."/>
            <person name="Yu Y."/>
            <person name="Kim H.R."/>
            <person name="Rambo T."/>
            <person name="Currie J."/>
            <person name="Collura K."/>
            <person name="Luo M."/>
            <person name="Yang T."/>
            <person name="Ammiraju J.S.S."/>
            <person name="Engler F."/>
            <person name="Soderlund C."/>
            <person name="Wing R.A."/>
            <person name="Palmer L.E."/>
            <person name="de la Bastide M."/>
            <person name="Spiegel L."/>
            <person name="Nascimento L."/>
            <person name="Zutavern T."/>
            <person name="O'Shaughnessy A."/>
            <person name="Dike S."/>
            <person name="Dedhia N."/>
            <person name="Preston R."/>
            <person name="Balija V."/>
            <person name="McCombie W.R."/>
            <person name="Chow T."/>
            <person name="Chen H."/>
            <person name="Chung M."/>
            <person name="Chen C."/>
            <person name="Shaw J."/>
            <person name="Wu H."/>
            <person name="Hsiao K."/>
            <person name="Chao Y."/>
            <person name="Chu M."/>
            <person name="Cheng C."/>
            <person name="Hour A."/>
            <person name="Lee P."/>
            <person name="Lin S."/>
            <person name="Lin Y."/>
            <person name="Liou J."/>
            <person name="Liu S."/>
            <person name="Hsing Y."/>
            <person name="Raghuvanshi S."/>
            <person name="Mohanty A."/>
            <person name="Bharti A.K."/>
            <person name="Gaur A."/>
            <person name="Gupta V."/>
            <person name="Kumar D."/>
            <person name="Ravi V."/>
            <person name="Vij S."/>
            <person name="Kapur A."/>
            <person name="Khurana P."/>
            <person name="Khurana P."/>
            <person name="Khurana J.P."/>
            <person name="Tyagi A.K."/>
            <person name="Gaikwad K."/>
            <person name="Singh A."/>
            <person name="Dalal V."/>
            <person name="Srivastava S."/>
            <person name="Dixit A."/>
            <person name="Pal A.K."/>
            <person name="Ghazi I.A."/>
            <person name="Yadav M."/>
            <person name="Pandit A."/>
            <person name="Bhargava A."/>
            <person name="Sureshbabu K."/>
            <person name="Batra K."/>
            <person name="Sharma T.R."/>
            <person name="Mohapatra T."/>
            <person name="Singh N.K."/>
            <person name="Messing J."/>
            <person name="Nelson A.B."/>
            <person name="Fuks G."/>
            <person name="Kavchok S."/>
            <person name="Keizer G."/>
            <person name="Linton E."/>
            <person name="Llaca V."/>
            <person name="Song R."/>
            <person name="Tanyolac B."/>
            <person name="Young S."/>
            <person name="Ho-Il K."/>
            <person name="Hahn J.H."/>
            <person name="Sangsakoo G."/>
            <person name="Vanavichit A."/>
            <person name="de Mattos Luiz.A.T."/>
            <person name="Zimmer P.D."/>
            <person name="Malone G."/>
            <person name="Dellagostin O."/>
            <person name="de Oliveira A.C."/>
            <person name="Bevan M."/>
            <person name="Bancroft I."/>
            <person name="Minx P."/>
            <person name="Cordum H."/>
            <person name="Wilson R."/>
            <person name="Cheng Z."/>
            <person name="Jin W."/>
            <person name="Jiang J."/>
            <person name="Leong S.A."/>
            <person name="Iwama H."/>
            <person name="Gojobori T."/>
            <person name="Itoh T."/>
            <person name="Niimura Y."/>
            <person name="Fujii Y."/>
            <person name="Habara T."/>
            <person name="Sakai H."/>
            <person name="Sato Y."/>
            <person name="Wilson G."/>
            <person name="Kumar K."/>
            <person name="McCouch S."/>
            <person name="Juretic N."/>
            <person name="Hoen D."/>
            <person name="Wright S."/>
            <person name="Bruskiewich R."/>
            <person name="Bureau T."/>
            <person name="Miyao A."/>
            <person name="Hirochika H."/>
            <person name="Nishikawa T."/>
            <person name="Kadowaki K."/>
            <person name="Sugiura M."/>
            <person name="Burr B."/>
            <person name="Sasaki T."/>
        </authorList>
    </citation>
    <scope>NUCLEOTIDE SEQUENCE [LARGE SCALE GENOMIC DNA]</scope>
    <source>
        <strain evidence="3">cv. Nipponbare</strain>
    </source>
</reference>
<feature type="compositionally biased region" description="Basic and acidic residues" evidence="1">
    <location>
        <begin position="96"/>
        <end position="107"/>
    </location>
</feature>
<proteinExistence type="predicted"/>
<feature type="region of interest" description="Disordered" evidence="1">
    <location>
        <begin position="34"/>
        <end position="162"/>
    </location>
</feature>
<dbReference type="InParanoid" id="A0A0P0V5U4"/>
<name>A0A0P0V5U4_ORYSJ</name>